<sequence length="420" mass="47679">MKKILIVEDSEMVMKIMRHLVQSLSLAYEAVYAATMAQATALYEQYPNDFFAALVDLNLPDAPNGEVVDFILSKKIPTIVLTGSYDEKRREQLFNKGIVDYVTKEGRYAYSKAVGMINRLEKNQRIKVLVVDDSDMSRKHMVNLFRRHLFQVVEAVDGVDAIKVLLENPDTKLLITDYNMPKMDGFELVRNLRYKYDKTDLIMIGVSGESSEALSAKFIKHGANDFLRKPFHPEEFYCRIIHNIESLELVEQITYNAQRDHLTGLFHRSYFFNAARELYKTAEEKAAPLAMAIINIDHFGDINEKHGNGWGDVALKYIATSLHTMLGRFLFARADSDDFYVLMPGLDHEKAAALLSKVKQLLAAEAYVINGETMHFYFSAGITSQMCQSLDQQIAKANIYVRHAKEAGGNMIVDDGDAEE</sequence>
<dbReference type="SUPFAM" id="SSF55073">
    <property type="entry name" value="Nucleotide cyclase"/>
    <property type="match status" value="1"/>
</dbReference>
<name>A0ABU1V329_9GAMM</name>
<accession>A0ABU1V329</accession>
<evidence type="ECO:0000259" key="4">
    <source>
        <dbReference type="PROSITE" id="PS50887"/>
    </source>
</evidence>
<evidence type="ECO:0000256" key="1">
    <source>
        <dbReference type="ARBA" id="ARBA00022553"/>
    </source>
</evidence>
<dbReference type="InterPro" id="IPR029787">
    <property type="entry name" value="Nucleotide_cyclase"/>
</dbReference>
<dbReference type="PANTHER" id="PTHR44591">
    <property type="entry name" value="STRESS RESPONSE REGULATOR PROTEIN 1"/>
    <property type="match status" value="1"/>
</dbReference>
<dbReference type="Pfam" id="PF00990">
    <property type="entry name" value="GGDEF"/>
    <property type="match status" value="1"/>
</dbReference>
<feature type="domain" description="Response regulatory" evidence="3">
    <location>
        <begin position="3"/>
        <end position="119"/>
    </location>
</feature>
<feature type="domain" description="GGDEF" evidence="4">
    <location>
        <begin position="287"/>
        <end position="417"/>
    </location>
</feature>
<dbReference type="InterPro" id="IPR043128">
    <property type="entry name" value="Rev_trsase/Diguanyl_cyclase"/>
</dbReference>
<dbReference type="EMBL" id="JAVDVX010000008">
    <property type="protein sequence ID" value="MDR7091859.1"/>
    <property type="molecule type" value="Genomic_DNA"/>
</dbReference>
<dbReference type="NCBIfam" id="TIGR00254">
    <property type="entry name" value="GGDEF"/>
    <property type="match status" value="1"/>
</dbReference>
<feature type="domain" description="Response regulatory" evidence="3">
    <location>
        <begin position="127"/>
        <end position="244"/>
    </location>
</feature>
<dbReference type="InterPro" id="IPR050595">
    <property type="entry name" value="Bact_response_regulator"/>
</dbReference>
<dbReference type="CDD" id="cd19921">
    <property type="entry name" value="REC_1_GGDEF"/>
    <property type="match status" value="1"/>
</dbReference>
<dbReference type="InterPro" id="IPR001789">
    <property type="entry name" value="Sig_transdc_resp-reg_receiver"/>
</dbReference>
<dbReference type="Proteomes" id="UP001253595">
    <property type="component" value="Unassembled WGS sequence"/>
</dbReference>
<dbReference type="CDD" id="cd01949">
    <property type="entry name" value="GGDEF"/>
    <property type="match status" value="1"/>
</dbReference>
<feature type="modified residue" description="4-aspartylphosphate" evidence="2">
    <location>
        <position position="56"/>
    </location>
</feature>
<reference evidence="5 6" key="1">
    <citation type="submission" date="2023-07" db="EMBL/GenBank/DDBJ databases">
        <title>Sorghum-associated microbial communities from plants grown in Nebraska, USA.</title>
        <authorList>
            <person name="Schachtman D."/>
        </authorList>
    </citation>
    <scope>NUCLEOTIDE SEQUENCE [LARGE SCALE GENOMIC DNA]</scope>
    <source>
        <strain evidence="5 6">BE190</strain>
    </source>
</reference>
<evidence type="ECO:0000256" key="2">
    <source>
        <dbReference type="PROSITE-ProRule" id="PRU00169"/>
    </source>
</evidence>
<dbReference type="PROSITE" id="PS50887">
    <property type="entry name" value="GGDEF"/>
    <property type="match status" value="1"/>
</dbReference>
<gene>
    <name evidence="5" type="ORF">J2X05_003897</name>
</gene>
<dbReference type="Pfam" id="PF00072">
    <property type="entry name" value="Response_reg"/>
    <property type="match status" value="2"/>
</dbReference>
<dbReference type="PROSITE" id="PS50110">
    <property type="entry name" value="RESPONSE_REGULATORY"/>
    <property type="match status" value="2"/>
</dbReference>
<dbReference type="SMART" id="SM00448">
    <property type="entry name" value="REC"/>
    <property type="match status" value="2"/>
</dbReference>
<dbReference type="SMART" id="SM00267">
    <property type="entry name" value="GGDEF"/>
    <property type="match status" value="1"/>
</dbReference>
<protein>
    <submittedName>
        <fullName evidence="5">Diguanylate cyclase (GGDEF)-like protein</fullName>
    </submittedName>
</protein>
<organism evidence="5 6">
    <name type="scientific">Cellvibrio fibrivorans</name>
    <dbReference type="NCBI Taxonomy" id="126350"/>
    <lineage>
        <taxon>Bacteria</taxon>
        <taxon>Pseudomonadati</taxon>
        <taxon>Pseudomonadota</taxon>
        <taxon>Gammaproteobacteria</taxon>
        <taxon>Cellvibrionales</taxon>
        <taxon>Cellvibrionaceae</taxon>
        <taxon>Cellvibrio</taxon>
    </lineage>
</organism>
<keyword evidence="1 2" id="KW-0597">Phosphoprotein</keyword>
<proteinExistence type="predicted"/>
<dbReference type="Gene3D" id="3.30.70.270">
    <property type="match status" value="1"/>
</dbReference>
<feature type="modified residue" description="4-aspartylphosphate" evidence="2">
    <location>
        <position position="177"/>
    </location>
</feature>
<dbReference type="CDD" id="cd17544">
    <property type="entry name" value="REC_2_GGDEF"/>
    <property type="match status" value="1"/>
</dbReference>
<evidence type="ECO:0000259" key="3">
    <source>
        <dbReference type="PROSITE" id="PS50110"/>
    </source>
</evidence>
<comment type="caution">
    <text evidence="5">The sequence shown here is derived from an EMBL/GenBank/DDBJ whole genome shotgun (WGS) entry which is preliminary data.</text>
</comment>
<dbReference type="PANTHER" id="PTHR44591:SF3">
    <property type="entry name" value="RESPONSE REGULATORY DOMAIN-CONTAINING PROTEIN"/>
    <property type="match status" value="1"/>
</dbReference>
<dbReference type="RefSeq" id="WP_310075613.1">
    <property type="nucleotide sequence ID" value="NZ_JAVDVX010000008.1"/>
</dbReference>
<dbReference type="InterPro" id="IPR011006">
    <property type="entry name" value="CheY-like_superfamily"/>
</dbReference>
<keyword evidence="6" id="KW-1185">Reference proteome</keyword>
<dbReference type="SUPFAM" id="SSF52172">
    <property type="entry name" value="CheY-like"/>
    <property type="match status" value="2"/>
</dbReference>
<evidence type="ECO:0000313" key="5">
    <source>
        <dbReference type="EMBL" id="MDR7091859.1"/>
    </source>
</evidence>
<dbReference type="Gene3D" id="3.40.50.2300">
    <property type="match status" value="2"/>
</dbReference>
<dbReference type="InterPro" id="IPR000160">
    <property type="entry name" value="GGDEF_dom"/>
</dbReference>
<evidence type="ECO:0000313" key="6">
    <source>
        <dbReference type="Proteomes" id="UP001253595"/>
    </source>
</evidence>